<evidence type="ECO:0008006" key="4">
    <source>
        <dbReference type="Google" id="ProtNLM"/>
    </source>
</evidence>
<sequence length="100" mass="10996">MYNISKQLIILFVITSLFFIPFVTTVPAQEQMEEETKEAGSMTVDLLLIRPFGILATLLGSAAFVVSLPFSVMGGNIEPAYEKMVAEPASFTFKRPLGSF</sequence>
<dbReference type="KEGG" id="dmm:dnm_047970"/>
<accession>A0A975BPL9</accession>
<evidence type="ECO:0000313" key="2">
    <source>
        <dbReference type="EMBL" id="QTA88750.1"/>
    </source>
</evidence>
<organism evidence="2 3">
    <name type="scientific">Desulfonema magnum</name>
    <dbReference type="NCBI Taxonomy" id="45655"/>
    <lineage>
        <taxon>Bacteria</taxon>
        <taxon>Pseudomonadati</taxon>
        <taxon>Thermodesulfobacteriota</taxon>
        <taxon>Desulfobacteria</taxon>
        <taxon>Desulfobacterales</taxon>
        <taxon>Desulfococcaceae</taxon>
        <taxon>Desulfonema</taxon>
    </lineage>
</organism>
<keyword evidence="1" id="KW-0812">Transmembrane</keyword>
<evidence type="ECO:0000256" key="1">
    <source>
        <dbReference type="SAM" id="Phobius"/>
    </source>
</evidence>
<reference evidence="2" key="1">
    <citation type="journal article" date="2021" name="Microb. Physiol.">
        <title>Proteogenomic Insights into the Physiology of Marine, Sulfate-Reducing, Filamentous Desulfonema limicola and Desulfonema magnum.</title>
        <authorList>
            <person name="Schnaars V."/>
            <person name="Wohlbrand L."/>
            <person name="Scheve S."/>
            <person name="Hinrichs C."/>
            <person name="Reinhardt R."/>
            <person name="Rabus R."/>
        </authorList>
    </citation>
    <scope>NUCLEOTIDE SEQUENCE</scope>
    <source>
        <strain evidence="2">4be13</strain>
    </source>
</reference>
<keyword evidence="1" id="KW-0472">Membrane</keyword>
<feature type="transmembrane region" description="Helical" evidence="1">
    <location>
        <begin position="52"/>
        <end position="74"/>
    </location>
</feature>
<gene>
    <name evidence="2" type="ORF">dnm_047970</name>
</gene>
<evidence type="ECO:0000313" key="3">
    <source>
        <dbReference type="Proteomes" id="UP000663722"/>
    </source>
</evidence>
<protein>
    <recommendedName>
        <fullName evidence="4">Multidrug transporter</fullName>
    </recommendedName>
</protein>
<dbReference type="AlphaFoldDB" id="A0A975BPL9"/>
<name>A0A975BPL9_9BACT</name>
<dbReference type="RefSeq" id="WP_207683374.1">
    <property type="nucleotide sequence ID" value="NZ_CP061800.1"/>
</dbReference>
<dbReference type="EMBL" id="CP061800">
    <property type="protein sequence ID" value="QTA88750.1"/>
    <property type="molecule type" value="Genomic_DNA"/>
</dbReference>
<dbReference type="Proteomes" id="UP000663722">
    <property type="component" value="Chromosome"/>
</dbReference>
<keyword evidence="3" id="KW-1185">Reference proteome</keyword>
<keyword evidence="1" id="KW-1133">Transmembrane helix</keyword>
<proteinExistence type="predicted"/>